<organism evidence="2 3">
    <name type="scientific">Cladophialophora psammophila CBS 110553</name>
    <dbReference type="NCBI Taxonomy" id="1182543"/>
    <lineage>
        <taxon>Eukaryota</taxon>
        <taxon>Fungi</taxon>
        <taxon>Dikarya</taxon>
        <taxon>Ascomycota</taxon>
        <taxon>Pezizomycotina</taxon>
        <taxon>Eurotiomycetes</taxon>
        <taxon>Chaetothyriomycetidae</taxon>
        <taxon>Chaetothyriales</taxon>
        <taxon>Herpotrichiellaceae</taxon>
        <taxon>Cladophialophora</taxon>
    </lineage>
</organism>
<evidence type="ECO:0000313" key="2">
    <source>
        <dbReference type="EMBL" id="EXJ69567.1"/>
    </source>
</evidence>
<accession>W9WN08</accession>
<dbReference type="EMBL" id="AMGX01000011">
    <property type="protein sequence ID" value="EXJ69567.1"/>
    <property type="molecule type" value="Genomic_DNA"/>
</dbReference>
<dbReference type="GeneID" id="19192309"/>
<name>W9WN08_9EURO</name>
<comment type="caution">
    <text evidence="2">The sequence shown here is derived from an EMBL/GenBank/DDBJ whole genome shotgun (WGS) entry which is preliminary data.</text>
</comment>
<dbReference type="STRING" id="1182543.W9WN08"/>
<protein>
    <submittedName>
        <fullName evidence="2">Uncharacterized protein</fullName>
    </submittedName>
</protein>
<reference evidence="2 3" key="1">
    <citation type="submission" date="2013-03" db="EMBL/GenBank/DDBJ databases">
        <title>The Genome Sequence of Cladophialophora psammophila CBS 110553.</title>
        <authorList>
            <consortium name="The Broad Institute Genomics Platform"/>
            <person name="Cuomo C."/>
            <person name="de Hoog S."/>
            <person name="Gorbushina A."/>
            <person name="Walker B."/>
            <person name="Young S.K."/>
            <person name="Zeng Q."/>
            <person name="Gargeya S."/>
            <person name="Fitzgerald M."/>
            <person name="Haas B."/>
            <person name="Abouelleil A."/>
            <person name="Allen A.W."/>
            <person name="Alvarado L."/>
            <person name="Arachchi H.M."/>
            <person name="Berlin A.M."/>
            <person name="Chapman S.B."/>
            <person name="Gainer-Dewar J."/>
            <person name="Goldberg J."/>
            <person name="Griggs A."/>
            <person name="Gujja S."/>
            <person name="Hansen M."/>
            <person name="Howarth C."/>
            <person name="Imamovic A."/>
            <person name="Ireland A."/>
            <person name="Larimer J."/>
            <person name="McCowan C."/>
            <person name="Murphy C."/>
            <person name="Pearson M."/>
            <person name="Poon T.W."/>
            <person name="Priest M."/>
            <person name="Roberts A."/>
            <person name="Saif S."/>
            <person name="Shea T."/>
            <person name="Sisk P."/>
            <person name="Sykes S."/>
            <person name="Wortman J."/>
            <person name="Nusbaum C."/>
            <person name="Birren B."/>
        </authorList>
    </citation>
    <scope>NUCLEOTIDE SEQUENCE [LARGE SCALE GENOMIC DNA]</scope>
    <source>
        <strain evidence="2 3">CBS 110553</strain>
    </source>
</reference>
<feature type="region of interest" description="Disordered" evidence="1">
    <location>
        <begin position="1"/>
        <end position="34"/>
    </location>
</feature>
<dbReference type="HOGENOM" id="CLU_527849_0_0_1"/>
<gene>
    <name evidence="2" type="ORF">A1O5_07603</name>
</gene>
<dbReference type="RefSeq" id="XP_007746382.1">
    <property type="nucleotide sequence ID" value="XM_007748192.1"/>
</dbReference>
<dbReference type="eggNOG" id="ENOG502T0X6">
    <property type="taxonomic scope" value="Eukaryota"/>
</dbReference>
<dbReference type="OrthoDB" id="4167490at2759"/>
<dbReference type="AlphaFoldDB" id="W9WN08"/>
<evidence type="ECO:0000256" key="1">
    <source>
        <dbReference type="SAM" id="MobiDB-lite"/>
    </source>
</evidence>
<sequence>MLMPSKQPRLERRATADCGNGMRNGRGRPMKHFNELKPSRKDRTLQSSIIHKQLTAEIETPKEASALEILPVEIIEQIFFDCLELNLPRASPHLARALSRRSIYSALVLLAYFEVDSSSHVETRHFLPAAFRVIGRDNQRRLQEDILRTRWCTLDLLQSCMPALTRLTMVRLWHHQKEKIDRAKEEMIAERTDNQESFGSDIVQPDFDSILPVLDDQSSMEKHFNLKAAMLPNKQQDQTASSVTSDEYLNSFIETSPDWGVQPPWANHHLPTWTTKSIFAVYVIPDNIVLRNPWTDTDMKLLRLLIQGIRPEGLGDQGVPSFQAMCDGMANAIQEGNTKALRVLVDLYNTIGGAGQPLPLSLLHLACQQTTLPIDLQCRMMLQLLRNSATFAKIVVADDEILLRWALRIASSSPSAHHVRVARAVLLAMGMKTQWRHPVES</sequence>
<dbReference type="Proteomes" id="UP000019471">
    <property type="component" value="Unassembled WGS sequence"/>
</dbReference>
<keyword evidence="3" id="KW-1185">Reference proteome</keyword>
<evidence type="ECO:0000313" key="3">
    <source>
        <dbReference type="Proteomes" id="UP000019471"/>
    </source>
</evidence>
<proteinExistence type="predicted"/>